<evidence type="ECO:0000313" key="1">
    <source>
        <dbReference type="EMBL" id="QVQ59112.1"/>
    </source>
</evidence>
<keyword evidence="1" id="KW-0614">Plasmid</keyword>
<sequence length="201" mass="22353">MCPFRWRYSGFSLKQQRILAHDPVNTFGIDRRHTIRFCLSAKQRPYPTITICGQLSDNMVYTAKHIRIIRMTAAAAVLPVIGSSENDVQLRTRHPETTADEAYSPSPGNKGACAIHFFARPYSTASLRSSFSIVFLPSRRWSSLICFMAAASSEAGTTCSPAATAVRLPSWYCLRQRNSWLAATPCCRATRETVIPGSKLC</sequence>
<dbReference type="EMBL" id="MZ156797">
    <property type="protein sequence ID" value="QVQ59112.1"/>
    <property type="molecule type" value="Genomic_DNA"/>
</dbReference>
<dbReference type="AlphaFoldDB" id="A0A8E6LA34"/>
<organism evidence="1">
    <name type="scientific">Klebsiella pneumoniae</name>
    <dbReference type="NCBI Taxonomy" id="573"/>
    <lineage>
        <taxon>Bacteria</taxon>
        <taxon>Pseudomonadati</taxon>
        <taxon>Pseudomonadota</taxon>
        <taxon>Gammaproteobacteria</taxon>
        <taxon>Enterobacterales</taxon>
        <taxon>Enterobacteriaceae</taxon>
        <taxon>Klebsiella/Raoultella group</taxon>
        <taxon>Klebsiella</taxon>
        <taxon>Klebsiella pneumoniae complex</taxon>
    </lineage>
</organism>
<protein>
    <submittedName>
        <fullName evidence="1">Uncharacterized protein</fullName>
    </submittedName>
</protein>
<reference evidence="1" key="1">
    <citation type="submission" date="2021-05" db="EMBL/GenBank/DDBJ databases">
        <authorList>
            <person name="Zhang X."/>
        </authorList>
    </citation>
    <scope>NUCLEOTIDE SEQUENCE</scope>
    <source>
        <plasmid evidence="1">p59001-phv</plasmid>
    </source>
</reference>
<proteinExistence type="predicted"/>
<geneLocation type="plasmid" evidence="1">
    <name>p59001-phv</name>
</geneLocation>
<accession>A0A8E6LA34</accession>
<name>A0A8E6LA34_KLEPN</name>